<dbReference type="GO" id="GO:0032259">
    <property type="term" value="P:methylation"/>
    <property type="evidence" value="ECO:0007669"/>
    <property type="project" value="UniProtKB-KW"/>
</dbReference>
<dbReference type="GO" id="GO:0003908">
    <property type="term" value="F:methylated-DNA-[protein]-cysteine S-methyltransferase activity"/>
    <property type="evidence" value="ECO:0007669"/>
    <property type="project" value="UniProtKB-UniRule"/>
</dbReference>
<keyword evidence="7 9" id="KW-0234">DNA repair</keyword>
<feature type="active site" description="Nucleophile; methyl group acceptor" evidence="9">
    <location>
        <position position="135"/>
    </location>
</feature>
<comment type="catalytic activity">
    <reaction evidence="1 9">
        <text>a 4-O-methyl-thymidine in DNA + L-cysteinyl-[protein] = a thymidine in DNA + S-methyl-L-cysteinyl-[protein]</text>
        <dbReference type="Rhea" id="RHEA:53428"/>
        <dbReference type="Rhea" id="RHEA-COMP:10131"/>
        <dbReference type="Rhea" id="RHEA-COMP:10132"/>
        <dbReference type="Rhea" id="RHEA-COMP:13555"/>
        <dbReference type="Rhea" id="RHEA-COMP:13556"/>
        <dbReference type="ChEBI" id="CHEBI:29950"/>
        <dbReference type="ChEBI" id="CHEBI:82612"/>
        <dbReference type="ChEBI" id="CHEBI:137386"/>
        <dbReference type="ChEBI" id="CHEBI:137387"/>
        <dbReference type="EC" id="2.1.1.63"/>
    </reaction>
</comment>
<dbReference type="InterPro" id="IPR036631">
    <property type="entry name" value="MGMT_N_sf"/>
</dbReference>
<dbReference type="InterPro" id="IPR001497">
    <property type="entry name" value="MethylDNA_cys_MeTrfase_AS"/>
</dbReference>
<dbReference type="KEGG" id="mees:MmiEs2_09990"/>
<evidence type="ECO:0000256" key="6">
    <source>
        <dbReference type="ARBA" id="ARBA00022763"/>
    </source>
</evidence>
<evidence type="ECO:0000313" key="12">
    <source>
        <dbReference type="EMBL" id="WNY28795.1"/>
    </source>
</evidence>
<comment type="catalytic activity">
    <reaction evidence="8 9">
        <text>a 6-O-methyl-2'-deoxyguanosine in DNA + L-cysteinyl-[protein] = S-methyl-L-cysteinyl-[protein] + a 2'-deoxyguanosine in DNA</text>
        <dbReference type="Rhea" id="RHEA:24000"/>
        <dbReference type="Rhea" id="RHEA-COMP:10131"/>
        <dbReference type="Rhea" id="RHEA-COMP:10132"/>
        <dbReference type="Rhea" id="RHEA-COMP:11367"/>
        <dbReference type="Rhea" id="RHEA-COMP:11368"/>
        <dbReference type="ChEBI" id="CHEBI:29950"/>
        <dbReference type="ChEBI" id="CHEBI:82612"/>
        <dbReference type="ChEBI" id="CHEBI:85445"/>
        <dbReference type="ChEBI" id="CHEBI:85448"/>
        <dbReference type="EC" id="2.1.1.63"/>
    </reaction>
</comment>
<dbReference type="Gene3D" id="1.10.10.10">
    <property type="entry name" value="Winged helix-like DNA-binding domain superfamily/Winged helix DNA-binding domain"/>
    <property type="match status" value="1"/>
</dbReference>
<keyword evidence="4 9" id="KW-0489">Methyltransferase</keyword>
<organism evidence="12 13">
    <name type="scientific">Methanimicrococcus stummii</name>
    <dbReference type="NCBI Taxonomy" id="3028294"/>
    <lineage>
        <taxon>Archaea</taxon>
        <taxon>Methanobacteriati</taxon>
        <taxon>Methanobacteriota</taxon>
        <taxon>Stenosarchaea group</taxon>
        <taxon>Methanomicrobia</taxon>
        <taxon>Methanosarcinales</taxon>
        <taxon>Methanosarcinaceae</taxon>
        <taxon>Methanimicrococcus</taxon>
    </lineage>
</organism>
<dbReference type="InterPro" id="IPR008332">
    <property type="entry name" value="MethylG_MeTrfase_N"/>
</dbReference>
<dbReference type="Gene3D" id="3.30.160.70">
    <property type="entry name" value="Methylated DNA-protein cysteine methyltransferase domain"/>
    <property type="match status" value="1"/>
</dbReference>
<dbReference type="Proteomes" id="UP001302662">
    <property type="component" value="Chromosome"/>
</dbReference>
<dbReference type="Pfam" id="PF02870">
    <property type="entry name" value="Methyltransf_1N"/>
    <property type="match status" value="1"/>
</dbReference>
<dbReference type="PANTHER" id="PTHR10815">
    <property type="entry name" value="METHYLATED-DNA--PROTEIN-CYSTEINE METHYLTRANSFERASE"/>
    <property type="match status" value="1"/>
</dbReference>
<dbReference type="FunFam" id="1.10.10.10:FF:000214">
    <property type="entry name" value="Methylated-DNA--protein-cysteine methyltransferase"/>
    <property type="match status" value="1"/>
</dbReference>
<dbReference type="InterPro" id="IPR014048">
    <property type="entry name" value="MethylDNA_cys_MeTrfase_DNA-bd"/>
</dbReference>
<evidence type="ECO:0000256" key="8">
    <source>
        <dbReference type="ARBA" id="ARBA00049348"/>
    </source>
</evidence>
<dbReference type="HAMAP" id="MF_00772">
    <property type="entry name" value="OGT"/>
    <property type="match status" value="1"/>
</dbReference>
<dbReference type="GeneID" id="85197464"/>
<dbReference type="AlphaFoldDB" id="A0AA96VAM4"/>
<dbReference type="InterPro" id="IPR036388">
    <property type="entry name" value="WH-like_DNA-bd_sf"/>
</dbReference>
<feature type="domain" description="Methylated-DNA-[protein]-cysteine S-methyltransferase DNA binding" evidence="10">
    <location>
        <begin position="79"/>
        <end position="164"/>
    </location>
</feature>
<dbReference type="Pfam" id="PF01035">
    <property type="entry name" value="DNA_binding_1"/>
    <property type="match status" value="1"/>
</dbReference>
<keyword evidence="3 9" id="KW-0963">Cytoplasm</keyword>
<evidence type="ECO:0000256" key="4">
    <source>
        <dbReference type="ARBA" id="ARBA00022603"/>
    </source>
</evidence>
<accession>A0AA96VAM4</accession>
<evidence type="ECO:0000256" key="9">
    <source>
        <dbReference type="HAMAP-Rule" id="MF_00772"/>
    </source>
</evidence>
<name>A0AA96VAM4_9EURY</name>
<evidence type="ECO:0000256" key="2">
    <source>
        <dbReference type="ARBA" id="ARBA00008711"/>
    </source>
</evidence>
<evidence type="ECO:0000259" key="11">
    <source>
        <dbReference type="Pfam" id="PF02870"/>
    </source>
</evidence>
<evidence type="ECO:0000313" key="13">
    <source>
        <dbReference type="Proteomes" id="UP001302662"/>
    </source>
</evidence>
<evidence type="ECO:0000259" key="10">
    <source>
        <dbReference type="Pfam" id="PF01035"/>
    </source>
</evidence>
<dbReference type="GO" id="GO:0006307">
    <property type="term" value="P:DNA alkylation repair"/>
    <property type="evidence" value="ECO:0007669"/>
    <property type="project" value="UniProtKB-UniRule"/>
</dbReference>
<evidence type="ECO:0000256" key="3">
    <source>
        <dbReference type="ARBA" id="ARBA00022490"/>
    </source>
</evidence>
<dbReference type="CDD" id="cd06445">
    <property type="entry name" value="ATase"/>
    <property type="match status" value="1"/>
</dbReference>
<comment type="function">
    <text evidence="9">Involved in the cellular defense against the biological effects of O6-methylguanine (O6-MeG) and O4-methylthymine (O4-MeT) in DNA. Repairs the methylated nucleobase in DNA by stoichiometrically transferring the methyl group to a cysteine residue in the enzyme. This is a suicide reaction: the enzyme is irreversibly inactivated.</text>
</comment>
<keyword evidence="6 9" id="KW-0227">DNA damage</keyword>
<sequence>MHYSTDYSSPVGMITIASDGENIIGLWLEGQKYYGGTAGELVQNDDLPVFAAAKTWLDRYFEGEKPTASDLPLAPIGGEFRQAVWKILCEIPYGECITYGDIAKKVAVQMNKPSMSGQAVGGAVGHNPISIIIPCHRVVGSNGSLTGYAGGIAKKIELLEHEGVDMSRFTVPSKGTAL</sequence>
<evidence type="ECO:0000256" key="7">
    <source>
        <dbReference type="ARBA" id="ARBA00023204"/>
    </source>
</evidence>
<dbReference type="EC" id="2.1.1.63" evidence="9"/>
<dbReference type="InterPro" id="IPR023546">
    <property type="entry name" value="MGMT"/>
</dbReference>
<dbReference type="InterPro" id="IPR036217">
    <property type="entry name" value="MethylDNA_cys_MeTrfase_DNAb"/>
</dbReference>
<dbReference type="SUPFAM" id="SSF46767">
    <property type="entry name" value="Methylated DNA-protein cysteine methyltransferase, C-terminal domain"/>
    <property type="match status" value="1"/>
</dbReference>
<dbReference type="RefSeq" id="WP_316558798.1">
    <property type="nucleotide sequence ID" value="NZ_CP131062.1"/>
</dbReference>
<feature type="domain" description="Methylguanine DNA methyltransferase ribonuclease-like" evidence="11">
    <location>
        <begin position="5"/>
        <end position="75"/>
    </location>
</feature>
<dbReference type="GO" id="GO:0005737">
    <property type="term" value="C:cytoplasm"/>
    <property type="evidence" value="ECO:0007669"/>
    <property type="project" value="UniProtKB-SubCell"/>
</dbReference>
<keyword evidence="5 9" id="KW-0808">Transferase</keyword>
<proteinExistence type="inferred from homology"/>
<comment type="subcellular location">
    <subcellularLocation>
        <location evidence="9">Cytoplasm</location>
    </subcellularLocation>
</comment>
<dbReference type="PANTHER" id="PTHR10815:SF5">
    <property type="entry name" value="METHYLATED-DNA--PROTEIN-CYSTEINE METHYLTRANSFERASE"/>
    <property type="match status" value="1"/>
</dbReference>
<dbReference type="PROSITE" id="PS00374">
    <property type="entry name" value="MGMT"/>
    <property type="match status" value="1"/>
</dbReference>
<dbReference type="SUPFAM" id="SSF53155">
    <property type="entry name" value="Methylated DNA-protein cysteine methyltransferase domain"/>
    <property type="match status" value="1"/>
</dbReference>
<reference evidence="12 13" key="1">
    <citation type="submission" date="2023-07" db="EMBL/GenBank/DDBJ databases">
        <title>Closed genome sequence of Methanimicrococcus sp. Es2.</title>
        <authorList>
            <person name="Protasov E."/>
            <person name="Platt K."/>
            <person name="Reeh H."/>
            <person name="Poehlein A."/>
            <person name="Daniel R."/>
            <person name="Brune A."/>
        </authorList>
    </citation>
    <scope>NUCLEOTIDE SEQUENCE [LARGE SCALE GENOMIC DNA]</scope>
    <source>
        <strain evidence="12 13">Es2</strain>
    </source>
</reference>
<dbReference type="EMBL" id="CP131062">
    <property type="protein sequence ID" value="WNY28795.1"/>
    <property type="molecule type" value="Genomic_DNA"/>
</dbReference>
<protein>
    <recommendedName>
        <fullName evidence="9">Methylated-DNA--protein-cysteine methyltransferase</fullName>
        <ecNumber evidence="9">2.1.1.63</ecNumber>
    </recommendedName>
    <alternativeName>
        <fullName evidence="9">6-O-methylguanine-DNA methyltransferase</fullName>
        <shortName evidence="9">MGMT</shortName>
    </alternativeName>
    <alternativeName>
        <fullName evidence="9">O-6-methylguanine-DNA-alkyltransferase</fullName>
    </alternativeName>
</protein>
<dbReference type="NCBIfam" id="TIGR00589">
    <property type="entry name" value="ogt"/>
    <property type="match status" value="1"/>
</dbReference>
<comment type="miscellaneous">
    <text evidence="9">This enzyme catalyzes only one turnover and therefore is not strictly catalytic. According to one definition, an enzyme is a biocatalyst that acts repeatedly and over many reaction cycles.</text>
</comment>
<comment type="similarity">
    <text evidence="2 9">Belongs to the MGMT family.</text>
</comment>
<keyword evidence="13" id="KW-1185">Reference proteome</keyword>
<gene>
    <name evidence="9 12" type="primary">ogt</name>
    <name evidence="12" type="ORF">MmiEs2_09990</name>
</gene>
<evidence type="ECO:0000256" key="5">
    <source>
        <dbReference type="ARBA" id="ARBA00022679"/>
    </source>
</evidence>
<evidence type="ECO:0000256" key="1">
    <source>
        <dbReference type="ARBA" id="ARBA00001286"/>
    </source>
</evidence>